<keyword evidence="3 8" id="KW-0479">Metal-binding</keyword>
<feature type="binding site" evidence="8">
    <location>
        <position position="145"/>
    </location>
    <ligand>
        <name>Zn(2+)</name>
        <dbReference type="ChEBI" id="CHEBI:29105"/>
        <note>catalytic</note>
    </ligand>
</feature>
<proteinExistence type="predicted"/>
<reference evidence="13 14" key="1">
    <citation type="submission" date="2013-11" db="EMBL/GenBank/DDBJ databases">
        <title>Opisthorchis viverrini - life in the bile duct.</title>
        <authorList>
            <person name="Young N.D."/>
            <person name="Nagarajan N."/>
            <person name="Lin S.J."/>
            <person name="Korhonen P.K."/>
            <person name="Jex A.R."/>
            <person name="Hall R.S."/>
            <person name="Safavi-Hemami H."/>
            <person name="Kaewkong W."/>
            <person name="Bertrand D."/>
            <person name="Gao S."/>
            <person name="Seet Q."/>
            <person name="Wongkham S."/>
            <person name="Teh B.T."/>
            <person name="Wongkham C."/>
            <person name="Intapan P.M."/>
            <person name="Maleewong W."/>
            <person name="Yang X."/>
            <person name="Hu M."/>
            <person name="Wang Z."/>
            <person name="Hofmann A."/>
            <person name="Sternberg P.W."/>
            <person name="Tan P."/>
            <person name="Wang J."/>
            <person name="Gasser R.B."/>
        </authorList>
    </citation>
    <scope>NUCLEOTIDE SEQUENCE [LARGE SCALE GENOMIC DNA]</scope>
</reference>
<feature type="compositionally biased region" description="Basic residues" evidence="10">
    <location>
        <begin position="632"/>
        <end position="645"/>
    </location>
</feature>
<evidence type="ECO:0000256" key="4">
    <source>
        <dbReference type="ARBA" id="ARBA00022801"/>
    </source>
</evidence>
<name>A0A075A698_OPIVI</name>
<gene>
    <name evidence="13" type="ORF">T265_00313</name>
</gene>
<feature type="compositionally biased region" description="Polar residues" evidence="10">
    <location>
        <begin position="580"/>
        <end position="589"/>
    </location>
</feature>
<protein>
    <recommendedName>
        <fullName evidence="9">Metalloendopeptidase</fullName>
        <ecNumber evidence="9">3.4.24.-</ecNumber>
    </recommendedName>
</protein>
<feature type="chain" id="PRO_5005104565" description="Metalloendopeptidase" evidence="9">
    <location>
        <begin position="26"/>
        <end position="645"/>
    </location>
</feature>
<evidence type="ECO:0000256" key="8">
    <source>
        <dbReference type="PROSITE-ProRule" id="PRU01211"/>
    </source>
</evidence>
<keyword evidence="2 8" id="KW-0645">Protease</keyword>
<evidence type="ECO:0000259" key="11">
    <source>
        <dbReference type="PROSITE" id="PS51670"/>
    </source>
</evidence>
<feature type="binding site" evidence="8">
    <location>
        <position position="151"/>
    </location>
    <ligand>
        <name>Zn(2+)</name>
        <dbReference type="ChEBI" id="CHEBI:29105"/>
        <note>catalytic</note>
    </ligand>
</feature>
<dbReference type="Gene3D" id="3.40.390.10">
    <property type="entry name" value="Collagenase (Catalytic Domain)"/>
    <property type="match status" value="1"/>
</dbReference>
<evidence type="ECO:0000259" key="12">
    <source>
        <dbReference type="PROSITE" id="PS51864"/>
    </source>
</evidence>
<feature type="domain" description="ShKT" evidence="11">
    <location>
        <begin position="394"/>
        <end position="430"/>
    </location>
</feature>
<dbReference type="RefSeq" id="XP_009162322.1">
    <property type="nucleotide sequence ID" value="XM_009164058.1"/>
</dbReference>
<dbReference type="SMART" id="SM00254">
    <property type="entry name" value="ShKT"/>
    <property type="match status" value="6"/>
</dbReference>
<dbReference type="PRINTS" id="PR00480">
    <property type="entry name" value="ASTACIN"/>
</dbReference>
<feature type="binding site" evidence="8">
    <location>
        <position position="141"/>
    </location>
    <ligand>
        <name>Zn(2+)</name>
        <dbReference type="ChEBI" id="CHEBI:29105"/>
        <note>catalytic</note>
    </ligand>
</feature>
<keyword evidence="5 8" id="KW-0862">Zinc</keyword>
<evidence type="ECO:0000256" key="3">
    <source>
        <dbReference type="ARBA" id="ARBA00022723"/>
    </source>
</evidence>
<organism evidence="13 14">
    <name type="scientific">Opisthorchis viverrini</name>
    <name type="common">Southeast Asian liver fluke</name>
    <dbReference type="NCBI Taxonomy" id="6198"/>
    <lineage>
        <taxon>Eukaryota</taxon>
        <taxon>Metazoa</taxon>
        <taxon>Spiralia</taxon>
        <taxon>Lophotrochozoa</taxon>
        <taxon>Platyhelminthes</taxon>
        <taxon>Trematoda</taxon>
        <taxon>Digenea</taxon>
        <taxon>Opisthorchiida</taxon>
        <taxon>Opisthorchiata</taxon>
        <taxon>Opisthorchiidae</taxon>
        <taxon>Opisthorchis</taxon>
    </lineage>
</organism>
<feature type="domain" description="ShKT" evidence="11">
    <location>
        <begin position="544"/>
        <end position="579"/>
    </location>
</feature>
<dbReference type="InterPro" id="IPR024079">
    <property type="entry name" value="MetalloPept_cat_dom_sf"/>
</dbReference>
<dbReference type="KEGG" id="ovi:T265_00313"/>
<dbReference type="Proteomes" id="UP000054324">
    <property type="component" value="Unassembled WGS sequence"/>
</dbReference>
<evidence type="ECO:0000256" key="6">
    <source>
        <dbReference type="ARBA" id="ARBA00023049"/>
    </source>
</evidence>
<dbReference type="CTD" id="20314501"/>
<dbReference type="SMART" id="SM00235">
    <property type="entry name" value="ZnMc"/>
    <property type="match status" value="1"/>
</dbReference>
<dbReference type="InterPro" id="IPR001506">
    <property type="entry name" value="Peptidase_M12A"/>
</dbReference>
<evidence type="ECO:0000256" key="2">
    <source>
        <dbReference type="ARBA" id="ARBA00022670"/>
    </source>
</evidence>
<dbReference type="AlphaFoldDB" id="A0A075A698"/>
<feature type="domain" description="Peptidase M12A" evidence="12">
    <location>
        <begin position="32"/>
        <end position="247"/>
    </location>
</feature>
<feature type="compositionally biased region" description="Basic and acidic residues" evidence="10">
    <location>
        <begin position="590"/>
        <end position="611"/>
    </location>
</feature>
<feature type="signal peptide" evidence="9">
    <location>
        <begin position="1"/>
        <end position="25"/>
    </location>
</feature>
<dbReference type="GeneID" id="20314501"/>
<dbReference type="OrthoDB" id="291007at2759"/>
<dbReference type="EMBL" id="KL596621">
    <property type="protein sequence ID" value="KER33867.1"/>
    <property type="molecule type" value="Genomic_DNA"/>
</dbReference>
<evidence type="ECO:0000256" key="7">
    <source>
        <dbReference type="PROSITE-ProRule" id="PRU01005"/>
    </source>
</evidence>
<dbReference type="Pfam" id="PF01400">
    <property type="entry name" value="Astacin"/>
    <property type="match status" value="1"/>
</dbReference>
<comment type="cofactor">
    <cofactor evidence="8 9">
        <name>Zn(2+)</name>
        <dbReference type="ChEBI" id="CHEBI:29105"/>
    </cofactor>
    <text evidence="8 9">Binds 1 zinc ion per subunit.</text>
</comment>
<dbReference type="PANTHER" id="PTHR10127">
    <property type="entry name" value="DISCOIDIN, CUB, EGF, LAMININ , AND ZINC METALLOPROTEASE DOMAIN CONTAINING"/>
    <property type="match status" value="1"/>
</dbReference>
<sequence length="645" mass="73547">MTACRRSLWIIVLLLLTVVTSRCEARTLRQKRSLALKHVKTWPNGVVPYIIKTHSANSSESEDAFSEIDKILIQKAMDTIEQETCVKFEQIEEGSNRKRSPYVEISWRNDKHCYATLGMMTEGKNEIVLNSLCRTVGQILHELAHTLGLLHEIMRPDRNEYIVLHEENIAKHYKQEFDIQPALYTHLWDRTFDFQSITLYDPFSFAMSSKPVWEPRKHLKNTPLFPLREKDLSFEDTAAINRLYNCAVNCTQRKRKCNGNAFLTARCRCETAESYAYRRCRDDQAHRDFCSDAIEKNKCYDNAIVAIPFCRKTCGRCFRAGIFGKSSPPMKRCVDLEPKQCPRLIKEGYCYFDAWTKIHCQQSCGLCPPPDVAKRQTYSLDAREYLLAYQTGDCYNRFDDLKCMIFAESGHCKGNPSFMTSYCALSCGNCHKQNNSDLSYLRIAQIGCRNLIDDERCNALASEHKCRGVTLKQCMLSCGVCRDESPKPTTLPKPTTTPAAKVRRQCKDKSTMCPWLAEHGHCLTKPEQMEQLCPLSCKFCLEDCVDLDPPHICADVKKRGYCIYDAGHASRCAKSCGLCKTQQPNTSSSKRGEDIGDKEGTQSEVIEKVDEPCTETDASKYSPTKEEESTLKKKMHSKSSKTVHG</sequence>
<evidence type="ECO:0000313" key="14">
    <source>
        <dbReference type="Proteomes" id="UP000054324"/>
    </source>
</evidence>
<dbReference type="GO" id="GO:0006508">
    <property type="term" value="P:proteolysis"/>
    <property type="evidence" value="ECO:0007669"/>
    <property type="project" value="UniProtKB-KW"/>
</dbReference>
<dbReference type="PROSITE" id="PS51670">
    <property type="entry name" value="SHKT"/>
    <property type="match status" value="3"/>
</dbReference>
<evidence type="ECO:0000256" key="1">
    <source>
        <dbReference type="ARBA" id="ARBA00002657"/>
    </source>
</evidence>
<dbReference type="InterPro" id="IPR006026">
    <property type="entry name" value="Peptidase_Metallo"/>
</dbReference>
<accession>A0A075A698</accession>
<keyword evidence="7" id="KW-1015">Disulfide bond</keyword>
<dbReference type="SUPFAM" id="SSF55486">
    <property type="entry name" value="Metalloproteases ('zincins'), catalytic domain"/>
    <property type="match status" value="1"/>
</dbReference>
<evidence type="ECO:0000256" key="10">
    <source>
        <dbReference type="SAM" id="MobiDB-lite"/>
    </source>
</evidence>
<dbReference type="EC" id="3.4.24.-" evidence="9"/>
<evidence type="ECO:0000313" key="13">
    <source>
        <dbReference type="EMBL" id="KER33867.1"/>
    </source>
</evidence>
<evidence type="ECO:0000256" key="9">
    <source>
        <dbReference type="RuleBase" id="RU361183"/>
    </source>
</evidence>
<comment type="caution">
    <text evidence="7">Lacks conserved residue(s) required for the propagation of feature annotation.</text>
</comment>
<feature type="disulfide bond" evidence="7">
    <location>
        <begin position="506"/>
        <end position="540"/>
    </location>
</feature>
<keyword evidence="9" id="KW-0732">Signal</keyword>
<feature type="region of interest" description="Disordered" evidence="10">
    <location>
        <begin position="580"/>
        <end position="645"/>
    </location>
</feature>
<dbReference type="GO" id="GO:0004222">
    <property type="term" value="F:metalloendopeptidase activity"/>
    <property type="evidence" value="ECO:0007669"/>
    <property type="project" value="UniProtKB-UniRule"/>
</dbReference>
<keyword evidence="6 8" id="KW-0482">Metalloprotease</keyword>
<evidence type="ECO:0000256" key="5">
    <source>
        <dbReference type="ARBA" id="ARBA00022833"/>
    </source>
</evidence>
<keyword evidence="4 8" id="KW-0378">Hydrolase</keyword>
<feature type="active site" evidence="8">
    <location>
        <position position="142"/>
    </location>
</feature>
<keyword evidence="14" id="KW-1185">Reference proteome</keyword>
<dbReference type="InterPro" id="IPR003582">
    <property type="entry name" value="ShKT_dom"/>
</dbReference>
<dbReference type="PANTHER" id="PTHR10127:SF780">
    <property type="entry name" value="METALLOENDOPEPTIDASE"/>
    <property type="match status" value="1"/>
</dbReference>
<feature type="domain" description="ShKT" evidence="11">
    <location>
        <begin position="506"/>
        <end position="540"/>
    </location>
</feature>
<comment type="function">
    <text evidence="1">Metalloprotease.</text>
</comment>
<dbReference type="Pfam" id="PF01549">
    <property type="entry name" value="ShK"/>
    <property type="match status" value="4"/>
</dbReference>
<dbReference type="GO" id="GO:0008270">
    <property type="term" value="F:zinc ion binding"/>
    <property type="evidence" value="ECO:0007669"/>
    <property type="project" value="UniProtKB-UniRule"/>
</dbReference>
<dbReference type="PROSITE" id="PS51864">
    <property type="entry name" value="ASTACIN"/>
    <property type="match status" value="1"/>
</dbReference>